<dbReference type="InterPro" id="IPR013324">
    <property type="entry name" value="RNA_pol_sigma_r3/r4-like"/>
</dbReference>
<dbReference type="InterPro" id="IPR014322">
    <property type="entry name" value="RNA_pol_sigma-B/F/G"/>
</dbReference>
<dbReference type="InterPro" id="IPR036388">
    <property type="entry name" value="WH-like_DNA-bd_sf"/>
</dbReference>
<dbReference type="InterPro" id="IPR007630">
    <property type="entry name" value="RNA_pol_sigma70_r4"/>
</dbReference>
<dbReference type="InterPro" id="IPR014236">
    <property type="entry name" value="RNA_pol_sigma-F"/>
</dbReference>
<dbReference type="Gene3D" id="1.10.10.10">
    <property type="entry name" value="Winged helix-like DNA-binding domain superfamily/Winged helix DNA-binding domain"/>
    <property type="match status" value="2"/>
</dbReference>
<dbReference type="InterPro" id="IPR013325">
    <property type="entry name" value="RNA_pol_sigma_r2"/>
</dbReference>
<name>A0A1M6GQT1_9FIRM</name>
<dbReference type="Pfam" id="PF04539">
    <property type="entry name" value="Sigma70_r3"/>
    <property type="match status" value="1"/>
</dbReference>
<evidence type="ECO:0000259" key="7">
    <source>
        <dbReference type="PROSITE" id="PS00716"/>
    </source>
</evidence>
<keyword evidence="3 5" id="KW-0238">DNA-binding</keyword>
<evidence type="ECO:0000256" key="5">
    <source>
        <dbReference type="RuleBase" id="RU362124"/>
    </source>
</evidence>
<comment type="function">
    <text evidence="5">Sigma factors are initiation factors that promote the attachment of RNA polymerase to specific initiation sites and are then released.</text>
</comment>
<dbReference type="InterPro" id="IPR000943">
    <property type="entry name" value="RNA_pol_sigma70"/>
</dbReference>
<evidence type="ECO:0000259" key="6">
    <source>
        <dbReference type="PROSITE" id="PS00715"/>
    </source>
</evidence>
<dbReference type="STRING" id="1122184.SAMN02745176_02487"/>
<dbReference type="SUPFAM" id="SSF88946">
    <property type="entry name" value="Sigma2 domain of RNA polymerase sigma factors"/>
    <property type="match status" value="1"/>
</dbReference>
<accession>A0A1M6GQT1</accession>
<keyword evidence="2 5" id="KW-0731">Sigma factor</keyword>
<dbReference type="PIRSF" id="PIRSF000770">
    <property type="entry name" value="RNA_pol_sigma-SigE/K"/>
    <property type="match status" value="1"/>
</dbReference>
<dbReference type="PANTHER" id="PTHR30385">
    <property type="entry name" value="SIGMA FACTOR F FLAGELLAR"/>
    <property type="match status" value="1"/>
</dbReference>
<feature type="domain" description="RNA polymerase sigma-70" evidence="7">
    <location>
        <begin position="214"/>
        <end position="240"/>
    </location>
</feature>
<sequence>MDWSELSQEAIIEYIKKAQNGDTEAENYIVSQNLGLVRSVVKRFLNRGCEYEDLIQIGSIGLLKAIKKFDTSYNVRFSTYAIPMIIGEIKRFLRDDGIIKVSRNLKEIAIKANAYRENIEKNFGREPTISELAAELDIPAEDLIMAMDSINSTQSLYDVIHQDDGTPVLLIDKIQNESIEDSSLIDKIALREVLATLEPRERQIIILRYFNEKTQCQVAEMLGISQVQVSRIEKKILDKLRKRIM</sequence>
<dbReference type="NCBIfam" id="NF004052">
    <property type="entry name" value="PRK05572.1"/>
    <property type="match status" value="1"/>
</dbReference>
<dbReference type="OrthoDB" id="9809557at2"/>
<evidence type="ECO:0000256" key="4">
    <source>
        <dbReference type="ARBA" id="ARBA00023163"/>
    </source>
</evidence>
<dbReference type="Pfam" id="PF04545">
    <property type="entry name" value="Sigma70_r4"/>
    <property type="match status" value="1"/>
</dbReference>
<dbReference type="Gene3D" id="1.20.120.1810">
    <property type="match status" value="1"/>
</dbReference>
<keyword evidence="4 5" id="KW-0804">Transcription</keyword>
<dbReference type="Proteomes" id="UP000184442">
    <property type="component" value="Unassembled WGS sequence"/>
</dbReference>
<dbReference type="AlphaFoldDB" id="A0A1M6GQT1"/>
<keyword evidence="1 5" id="KW-0805">Transcription regulation</keyword>
<evidence type="ECO:0000313" key="9">
    <source>
        <dbReference type="Proteomes" id="UP000184442"/>
    </source>
</evidence>
<dbReference type="NCBIfam" id="TIGR02885">
    <property type="entry name" value="spore_sigF"/>
    <property type="match status" value="1"/>
</dbReference>
<dbReference type="PRINTS" id="PR00046">
    <property type="entry name" value="SIGMA70FCT"/>
</dbReference>
<dbReference type="NCBIfam" id="TIGR02937">
    <property type="entry name" value="sigma70-ECF"/>
    <property type="match status" value="1"/>
</dbReference>
<proteinExistence type="inferred from homology"/>
<gene>
    <name evidence="8" type="ORF">SAMN02745176_02487</name>
</gene>
<dbReference type="GO" id="GO:0003677">
    <property type="term" value="F:DNA binding"/>
    <property type="evidence" value="ECO:0007669"/>
    <property type="project" value="UniProtKB-KW"/>
</dbReference>
<evidence type="ECO:0000313" key="8">
    <source>
        <dbReference type="EMBL" id="SHJ12305.1"/>
    </source>
</evidence>
<dbReference type="NCBIfam" id="TIGR02980">
    <property type="entry name" value="SigBFG"/>
    <property type="match status" value="1"/>
</dbReference>
<reference evidence="8 9" key="1">
    <citation type="submission" date="2016-11" db="EMBL/GenBank/DDBJ databases">
        <authorList>
            <person name="Jaros S."/>
            <person name="Januszkiewicz K."/>
            <person name="Wedrychowicz H."/>
        </authorList>
    </citation>
    <scope>NUCLEOTIDE SEQUENCE [LARGE SCALE GENOMIC DNA]</scope>
    <source>
        <strain evidence="8 9">DSM 19022</strain>
    </source>
</reference>
<evidence type="ECO:0000256" key="3">
    <source>
        <dbReference type="ARBA" id="ARBA00023125"/>
    </source>
</evidence>
<evidence type="ECO:0000256" key="2">
    <source>
        <dbReference type="ARBA" id="ARBA00023082"/>
    </source>
</evidence>
<comment type="similarity">
    <text evidence="5">Belongs to the sigma-70 factor family.</text>
</comment>
<dbReference type="PROSITE" id="PS00716">
    <property type="entry name" value="SIGMA70_2"/>
    <property type="match status" value="1"/>
</dbReference>
<dbReference type="PROSITE" id="PS00715">
    <property type="entry name" value="SIGMA70_1"/>
    <property type="match status" value="1"/>
</dbReference>
<evidence type="ECO:0000256" key="1">
    <source>
        <dbReference type="ARBA" id="ARBA00023015"/>
    </source>
</evidence>
<dbReference type="RefSeq" id="WP_073026513.1">
    <property type="nucleotide sequence ID" value="NZ_FQZS01000016.1"/>
</dbReference>
<dbReference type="GO" id="GO:0016987">
    <property type="term" value="F:sigma factor activity"/>
    <property type="evidence" value="ECO:0007669"/>
    <property type="project" value="UniProtKB-KW"/>
</dbReference>
<organism evidence="8 9">
    <name type="scientific">Lutispora thermophila DSM 19022</name>
    <dbReference type="NCBI Taxonomy" id="1122184"/>
    <lineage>
        <taxon>Bacteria</taxon>
        <taxon>Bacillati</taxon>
        <taxon>Bacillota</taxon>
        <taxon>Clostridia</taxon>
        <taxon>Lutisporales</taxon>
        <taxon>Lutisporaceae</taxon>
        <taxon>Lutispora</taxon>
    </lineage>
</organism>
<dbReference type="SUPFAM" id="SSF88659">
    <property type="entry name" value="Sigma3 and sigma4 domains of RNA polymerase sigma factors"/>
    <property type="match status" value="2"/>
</dbReference>
<protein>
    <recommendedName>
        <fullName evidence="5">RNA polymerase sigma factor</fullName>
    </recommendedName>
</protein>
<dbReference type="PANTHER" id="PTHR30385:SF4">
    <property type="entry name" value="RNA POLYMERASE SIGMA-E FACTOR"/>
    <property type="match status" value="1"/>
</dbReference>
<dbReference type="EMBL" id="FQZS01000016">
    <property type="protein sequence ID" value="SHJ12305.1"/>
    <property type="molecule type" value="Genomic_DNA"/>
</dbReference>
<dbReference type="InterPro" id="IPR007624">
    <property type="entry name" value="RNA_pol_sigma70_r3"/>
</dbReference>
<dbReference type="CDD" id="cd06171">
    <property type="entry name" value="Sigma70_r4"/>
    <property type="match status" value="1"/>
</dbReference>
<feature type="domain" description="RNA polymerase sigma-70" evidence="6">
    <location>
        <begin position="53"/>
        <end position="66"/>
    </location>
</feature>
<dbReference type="InterPro" id="IPR007627">
    <property type="entry name" value="RNA_pol_sigma70_r2"/>
</dbReference>
<dbReference type="Pfam" id="PF04542">
    <property type="entry name" value="Sigma70_r2"/>
    <property type="match status" value="1"/>
</dbReference>
<dbReference type="InterPro" id="IPR014284">
    <property type="entry name" value="RNA_pol_sigma-70_dom"/>
</dbReference>
<keyword evidence="9" id="KW-1185">Reference proteome</keyword>
<dbReference type="GO" id="GO:0006352">
    <property type="term" value="P:DNA-templated transcription initiation"/>
    <property type="evidence" value="ECO:0007669"/>
    <property type="project" value="InterPro"/>
</dbReference>